<comment type="caution">
    <text evidence="1">The sequence shown here is derived from an EMBL/GenBank/DDBJ whole genome shotgun (WGS) entry which is preliminary data.</text>
</comment>
<feature type="non-terminal residue" evidence="1">
    <location>
        <position position="1"/>
    </location>
</feature>
<protein>
    <submittedName>
        <fullName evidence="1">Uncharacterized protein</fullName>
    </submittedName>
</protein>
<dbReference type="AlphaFoldDB" id="A0A0F9FRI1"/>
<dbReference type="InterPro" id="IPR036388">
    <property type="entry name" value="WH-like_DNA-bd_sf"/>
</dbReference>
<evidence type="ECO:0000313" key="1">
    <source>
        <dbReference type="EMBL" id="KKL88758.1"/>
    </source>
</evidence>
<organism evidence="1">
    <name type="scientific">marine sediment metagenome</name>
    <dbReference type="NCBI Taxonomy" id="412755"/>
    <lineage>
        <taxon>unclassified sequences</taxon>
        <taxon>metagenomes</taxon>
        <taxon>ecological metagenomes</taxon>
    </lineage>
</organism>
<dbReference type="Gene3D" id="1.10.10.10">
    <property type="entry name" value="Winged helix-like DNA-binding domain superfamily/Winged helix DNA-binding domain"/>
    <property type="match status" value="1"/>
</dbReference>
<proteinExistence type="predicted"/>
<reference evidence="1" key="1">
    <citation type="journal article" date="2015" name="Nature">
        <title>Complex archaea that bridge the gap between prokaryotes and eukaryotes.</title>
        <authorList>
            <person name="Spang A."/>
            <person name="Saw J.H."/>
            <person name="Jorgensen S.L."/>
            <person name="Zaremba-Niedzwiedzka K."/>
            <person name="Martijn J."/>
            <person name="Lind A.E."/>
            <person name="van Eijk R."/>
            <person name="Schleper C."/>
            <person name="Guy L."/>
            <person name="Ettema T.J."/>
        </authorList>
    </citation>
    <scope>NUCLEOTIDE SEQUENCE</scope>
</reference>
<dbReference type="EMBL" id="LAZR01020470">
    <property type="protein sequence ID" value="KKL88758.1"/>
    <property type="molecule type" value="Genomic_DNA"/>
</dbReference>
<name>A0A0F9FRI1_9ZZZZ</name>
<gene>
    <name evidence="1" type="ORF">LCGC14_1921460</name>
</gene>
<sequence>VDPLNVASDVSEDFGADTAEQLRVFKDLRDTYGTSFLVAHHTNKSGAELMVRGAAWGSVFIDAWLETGWQIRAMKDAPDKIFVMRHFKVSGVDDSFGLCFDIDTESEPMQYRVSSLVAEPSSAAGKAIKGRRDAIMSWLANRPGDHTTATIAKATNISVKSARSILKVMKLEGVVACDTRTHEHNKTAFWRLIEIQSDLPIKDESA</sequence>
<accession>A0A0F9FRI1</accession>